<sequence length="298" mass="33315">MRKTRVLILTVAIAVTLGTAQAWADELCSEPDRKAAAKAALAKAQALQAGGKLREAWDAAGQADSDCADVDTVKKQVAKAIGADEERKGRIDEAIDWYQRVNADADATRVITKASGDRPDDVRFIGRAIEYFRLKNDKGNEQKMRDIAKRNVEKQLAEEAKRFDTQLKESQTFLQKAQEWAYYAEWGKDRVRERAQMRGDFFAKEDSRMALKKAISYYFVGSLDEKIKSVKSKAAGLGKQAETKGEPEVAADYYMIADQGDKAEAITKQAEAAKQKVEEGRKKTFKKDQDDLEKALGF</sequence>
<feature type="signal peptide" evidence="2">
    <location>
        <begin position="1"/>
        <end position="24"/>
    </location>
</feature>
<dbReference type="Proteomes" id="UP000198736">
    <property type="component" value="Unassembled WGS sequence"/>
</dbReference>
<dbReference type="STRING" id="1742973.COMA2_240030"/>
<dbReference type="AlphaFoldDB" id="A0A0S4LI24"/>
<name>A0A0S4LI24_9BACT</name>
<evidence type="ECO:0000256" key="2">
    <source>
        <dbReference type="SAM" id="SignalP"/>
    </source>
</evidence>
<proteinExistence type="predicted"/>
<gene>
    <name evidence="3" type="ORF">COMA2_240030</name>
</gene>
<keyword evidence="2" id="KW-0732">Signal</keyword>
<protein>
    <submittedName>
        <fullName evidence="3">Uncharacterized protein</fullName>
    </submittedName>
</protein>
<feature type="chain" id="PRO_5006624060" evidence="2">
    <location>
        <begin position="25"/>
        <end position="298"/>
    </location>
</feature>
<reference evidence="4" key="1">
    <citation type="submission" date="2015-10" db="EMBL/GenBank/DDBJ databases">
        <authorList>
            <person name="Luecker S."/>
            <person name="Luecker S."/>
        </authorList>
    </citation>
    <scope>NUCLEOTIDE SEQUENCE [LARGE SCALE GENOMIC DNA]</scope>
</reference>
<dbReference type="OrthoDB" id="9848196at2"/>
<evidence type="ECO:0000313" key="3">
    <source>
        <dbReference type="EMBL" id="CUS36558.1"/>
    </source>
</evidence>
<dbReference type="EMBL" id="CZPZ01000017">
    <property type="protein sequence ID" value="CUS36558.1"/>
    <property type="molecule type" value="Genomic_DNA"/>
</dbReference>
<keyword evidence="4" id="KW-1185">Reference proteome</keyword>
<organism evidence="3 4">
    <name type="scientific">Candidatus Nitrospira nitrificans</name>
    <dbReference type="NCBI Taxonomy" id="1742973"/>
    <lineage>
        <taxon>Bacteria</taxon>
        <taxon>Pseudomonadati</taxon>
        <taxon>Nitrospirota</taxon>
        <taxon>Nitrospiria</taxon>
        <taxon>Nitrospirales</taxon>
        <taxon>Nitrospiraceae</taxon>
        <taxon>Nitrospira</taxon>
    </lineage>
</organism>
<feature type="coiled-coil region" evidence="1">
    <location>
        <begin position="256"/>
        <end position="283"/>
    </location>
</feature>
<evidence type="ECO:0000256" key="1">
    <source>
        <dbReference type="SAM" id="Coils"/>
    </source>
</evidence>
<evidence type="ECO:0000313" key="4">
    <source>
        <dbReference type="Proteomes" id="UP000198736"/>
    </source>
</evidence>
<keyword evidence="1" id="KW-0175">Coiled coil</keyword>
<dbReference type="RefSeq" id="WP_090898156.1">
    <property type="nucleotide sequence ID" value="NZ_CZPZ01000017.1"/>
</dbReference>
<accession>A0A0S4LI24</accession>